<evidence type="ECO:0000256" key="7">
    <source>
        <dbReference type="ARBA" id="ARBA00022801"/>
    </source>
</evidence>
<keyword evidence="12 13" id="KW-0472">Membrane</keyword>
<dbReference type="GO" id="GO:0046872">
    <property type="term" value="F:metal ion binding"/>
    <property type="evidence" value="ECO:0007669"/>
    <property type="project" value="UniProtKB-KW"/>
</dbReference>
<dbReference type="InterPro" id="IPR036691">
    <property type="entry name" value="Endo/exonu/phosph_ase_sf"/>
</dbReference>
<keyword evidence="10 13" id="KW-1133">Transmembrane helix</keyword>
<sequence>MSATSDPPSSSPSSTPTHIRIFTLNCWGLKYIAKHRNARLAEIGRQLAIASPPPEIVGLQECWTQEDYESIRQQTRHILPYGKFYFGGIWGAGLAILSKWPIEESSMFAYPLNGRPTAFFRGDWYVGKGVACARVRFGPGVQDVAEVFCTHLHAPYEREPNDSYICHRTAQAWEIAKLMRGAAERGHLVIGLGDFNMLPSSFAHQLIQAHSPVRDAWQVLHPDSSVGAAIDPVEQKRGKPVPSAEYNLTENGATCDGKFNTWRWSKEDQKRLEKGQDIVVDKDAPCPKGKRLDYIFVGDGNYPPLYPAPRWSVESTRLSMTERHPTLRCSLSDHFAVEAVITRIPSEKAANDTSITHHSPAPNAALTPDTYDRIIDMIHTYVRRERSQRRWRVAHFLASVIISIGCFIGVWWTGDHLPYVAFILVLVSTLSFGAGILDGLIGGLFMSSELRALKEFEWEVRNAKMIAEAVGGKGEKAE</sequence>
<feature type="transmembrane region" description="Helical" evidence="13">
    <location>
        <begin position="419"/>
        <end position="445"/>
    </location>
</feature>
<dbReference type="Pfam" id="PF03372">
    <property type="entry name" value="Exo_endo_phos"/>
    <property type="match status" value="1"/>
</dbReference>
<evidence type="ECO:0000256" key="9">
    <source>
        <dbReference type="ARBA" id="ARBA00022919"/>
    </source>
</evidence>
<feature type="transmembrane region" description="Helical" evidence="13">
    <location>
        <begin position="393"/>
        <end position="413"/>
    </location>
</feature>
<evidence type="ECO:0000256" key="1">
    <source>
        <dbReference type="ARBA" id="ARBA00004141"/>
    </source>
</evidence>
<accession>A0A146F945</accession>
<organism evidence="16 17">
    <name type="scientific">Aspergillus kawachii</name>
    <name type="common">White koji mold</name>
    <name type="synonym">Aspergillus awamori var. kawachi</name>
    <dbReference type="NCBI Taxonomy" id="1069201"/>
    <lineage>
        <taxon>Eukaryota</taxon>
        <taxon>Fungi</taxon>
        <taxon>Dikarya</taxon>
        <taxon>Ascomycota</taxon>
        <taxon>Pezizomycotina</taxon>
        <taxon>Eurotiomycetes</taxon>
        <taxon>Eurotiomycetidae</taxon>
        <taxon>Eurotiales</taxon>
        <taxon>Aspergillaceae</taxon>
        <taxon>Aspergillus</taxon>
        <taxon>Aspergillus subgen. Circumdati</taxon>
    </lineage>
</organism>
<dbReference type="SUPFAM" id="SSF56219">
    <property type="entry name" value="DNase I-like"/>
    <property type="match status" value="1"/>
</dbReference>
<dbReference type="FunFam" id="3.60.10.10:FF:000059">
    <property type="entry name" value="Inositol phosphosphingolipids phospholipase C"/>
    <property type="match status" value="1"/>
</dbReference>
<evidence type="ECO:0000259" key="14">
    <source>
        <dbReference type="Pfam" id="PF03372"/>
    </source>
</evidence>
<evidence type="ECO:0000313" key="18">
    <source>
        <dbReference type="Proteomes" id="UP000661280"/>
    </source>
</evidence>
<dbReference type="OrthoDB" id="387657at2759"/>
<evidence type="ECO:0000256" key="6">
    <source>
        <dbReference type="ARBA" id="ARBA00022723"/>
    </source>
</evidence>
<evidence type="ECO:0000256" key="8">
    <source>
        <dbReference type="ARBA" id="ARBA00022842"/>
    </source>
</evidence>
<reference evidence="17" key="2">
    <citation type="submission" date="2016-02" db="EMBL/GenBank/DDBJ databases">
        <title>Genome sequencing of Aspergillus luchuensis NBRC 4314.</title>
        <authorList>
            <person name="Yamada O."/>
        </authorList>
    </citation>
    <scope>NUCLEOTIDE SEQUENCE [LARGE SCALE GENOMIC DNA]</scope>
    <source>
        <strain evidence="17">RIB 2604</strain>
    </source>
</reference>
<comment type="pathway">
    <text evidence="3">Sphingolipid metabolism.</text>
</comment>
<dbReference type="PANTHER" id="PTHR16320">
    <property type="entry name" value="SPHINGOMYELINASE FAMILY MEMBER"/>
    <property type="match status" value="1"/>
</dbReference>
<dbReference type="Proteomes" id="UP000075230">
    <property type="component" value="Unassembled WGS sequence"/>
</dbReference>
<comment type="subcellular location">
    <subcellularLocation>
        <location evidence="1">Membrane</location>
        <topology evidence="1">Multi-pass membrane protein</topology>
    </subcellularLocation>
</comment>
<reference evidence="16 17" key="1">
    <citation type="journal article" date="2016" name="DNA Res.">
        <title>Genome sequence of Aspergillus luchuensis NBRC 4314.</title>
        <authorList>
            <person name="Yamada O."/>
            <person name="Machida M."/>
            <person name="Hosoyama A."/>
            <person name="Goto M."/>
            <person name="Takahashi T."/>
            <person name="Futagami T."/>
            <person name="Yamagata Y."/>
            <person name="Takeuchi M."/>
            <person name="Kobayashi T."/>
            <person name="Koike H."/>
            <person name="Abe K."/>
            <person name="Asai K."/>
            <person name="Arita M."/>
            <person name="Fujita N."/>
            <person name="Fukuda K."/>
            <person name="Higa K."/>
            <person name="Horikawa H."/>
            <person name="Ishikawa T."/>
            <person name="Jinno K."/>
            <person name="Kato Y."/>
            <person name="Kirimura K."/>
            <person name="Mizutani O."/>
            <person name="Nakasone K."/>
            <person name="Sano M."/>
            <person name="Shiraishi Y."/>
            <person name="Tsukahara M."/>
            <person name="Gomi K."/>
        </authorList>
    </citation>
    <scope>NUCLEOTIDE SEQUENCE [LARGE SCALE GENOMIC DNA]</scope>
    <source>
        <strain evidence="16 17">RIB 2604</strain>
    </source>
</reference>
<dbReference type="EMBL" id="AP024432">
    <property type="protein sequence ID" value="BCS04342.1"/>
    <property type="molecule type" value="Genomic_DNA"/>
</dbReference>
<keyword evidence="9" id="KW-0746">Sphingolipid metabolism</keyword>
<evidence type="ECO:0000256" key="10">
    <source>
        <dbReference type="ARBA" id="ARBA00022989"/>
    </source>
</evidence>
<evidence type="ECO:0000256" key="2">
    <source>
        <dbReference type="ARBA" id="ARBA00004760"/>
    </source>
</evidence>
<dbReference type="AlphaFoldDB" id="A0A146F945"/>
<keyword evidence="11" id="KW-0443">Lipid metabolism</keyword>
<proteinExistence type="inferred from homology"/>
<reference evidence="15" key="4">
    <citation type="submission" date="2021-02" db="EMBL/GenBank/DDBJ databases">
        <title>Aspergillus luchuensis mut. kawachii IFO 4304 genome sequence.</title>
        <authorList>
            <person name="Mori K."/>
            <person name="Kadooka C."/>
            <person name="Goto M."/>
            <person name="Futagami T."/>
        </authorList>
    </citation>
    <scope>NUCLEOTIDE SEQUENCE</scope>
    <source>
        <strain evidence="15">IFO 4308</strain>
    </source>
</reference>
<dbReference type="VEuPathDB" id="FungiDB:ASPFODRAFT_52647"/>
<comment type="similarity">
    <text evidence="4">Belongs to the neutral sphingomyelinase family.</text>
</comment>
<feature type="domain" description="Endonuclease/exonuclease/phosphatase" evidence="14">
    <location>
        <begin position="23"/>
        <end position="334"/>
    </location>
</feature>
<evidence type="ECO:0000256" key="5">
    <source>
        <dbReference type="ARBA" id="ARBA00022692"/>
    </source>
</evidence>
<dbReference type="EMBL" id="BCWF01000015">
    <property type="protein sequence ID" value="GAT22133.1"/>
    <property type="molecule type" value="Genomic_DNA"/>
</dbReference>
<dbReference type="PANTHER" id="PTHR16320:SF24">
    <property type="entry name" value="PHOSPHODIESTERASE, PUTATIVE-RELATED"/>
    <property type="match status" value="1"/>
</dbReference>
<keyword evidence="8" id="KW-0460">Magnesium</keyword>
<evidence type="ECO:0000313" key="16">
    <source>
        <dbReference type="EMBL" id="GAT22133.1"/>
    </source>
</evidence>
<dbReference type="GO" id="GO:0006665">
    <property type="term" value="P:sphingolipid metabolic process"/>
    <property type="evidence" value="ECO:0007669"/>
    <property type="project" value="UniProtKB-KW"/>
</dbReference>
<dbReference type="GO" id="GO:0016020">
    <property type="term" value="C:membrane"/>
    <property type="evidence" value="ECO:0007669"/>
    <property type="project" value="UniProtKB-SubCell"/>
</dbReference>
<dbReference type="Proteomes" id="UP000661280">
    <property type="component" value="Chromosome 8"/>
</dbReference>
<dbReference type="GO" id="GO:0004767">
    <property type="term" value="F:sphingomyelin phosphodiesterase activity"/>
    <property type="evidence" value="ECO:0007669"/>
    <property type="project" value="InterPro"/>
</dbReference>
<reference evidence="15" key="3">
    <citation type="submission" date="2021-01" db="EMBL/GenBank/DDBJ databases">
        <authorList>
            <consortium name="Aspergillus luchuensis mut. kawachii IFO 4304 genome sequencing consortium"/>
            <person name="Kazuki M."/>
            <person name="Futagami T."/>
        </authorList>
    </citation>
    <scope>NUCLEOTIDE SEQUENCE</scope>
    <source>
        <strain evidence="15">IFO 4308</strain>
    </source>
</reference>
<comment type="pathway">
    <text evidence="2">Lipid metabolism; sphingolipid metabolism.</text>
</comment>
<dbReference type="KEGG" id="aluc:AKAW2_80143A"/>
<dbReference type="InterPro" id="IPR005135">
    <property type="entry name" value="Endo/exonuclease/phosphatase"/>
</dbReference>
<dbReference type="GeneID" id="64965663"/>
<evidence type="ECO:0000256" key="11">
    <source>
        <dbReference type="ARBA" id="ARBA00023098"/>
    </source>
</evidence>
<evidence type="ECO:0000256" key="13">
    <source>
        <dbReference type="SAM" id="Phobius"/>
    </source>
</evidence>
<evidence type="ECO:0000256" key="3">
    <source>
        <dbReference type="ARBA" id="ARBA00004991"/>
    </source>
</evidence>
<gene>
    <name evidence="15" type="primary">ISC1_2</name>
    <name evidence="15" type="ORF">AKAW2_80143A</name>
    <name evidence="16" type="ORF">RIB2604_01501640</name>
</gene>
<protein>
    <submittedName>
        <fullName evidence="15">Phospholipase C type enzyme</fullName>
    </submittedName>
    <submittedName>
        <fullName evidence="16">Sphingomyelinase family protein</fullName>
    </submittedName>
</protein>
<keyword evidence="7" id="KW-0378">Hydrolase</keyword>
<keyword evidence="18" id="KW-1185">Reference proteome</keyword>
<evidence type="ECO:0000313" key="17">
    <source>
        <dbReference type="Proteomes" id="UP000075230"/>
    </source>
</evidence>
<evidence type="ECO:0000256" key="12">
    <source>
        <dbReference type="ARBA" id="ARBA00023136"/>
    </source>
</evidence>
<keyword evidence="6" id="KW-0479">Metal-binding</keyword>
<dbReference type="InterPro" id="IPR038772">
    <property type="entry name" value="Sph/SMPD2-like"/>
</dbReference>
<keyword evidence="5 13" id="KW-0812">Transmembrane</keyword>
<dbReference type="RefSeq" id="XP_041548104.1">
    <property type="nucleotide sequence ID" value="XM_041681131.1"/>
</dbReference>
<dbReference type="Gene3D" id="3.60.10.10">
    <property type="entry name" value="Endonuclease/exonuclease/phosphatase"/>
    <property type="match status" value="1"/>
</dbReference>
<evidence type="ECO:0000313" key="15">
    <source>
        <dbReference type="EMBL" id="BCS04342.1"/>
    </source>
</evidence>
<evidence type="ECO:0000256" key="4">
    <source>
        <dbReference type="ARBA" id="ARBA00006335"/>
    </source>
</evidence>
<name>A0A146F945_ASPKA</name>